<sequence length="122" mass="13816">MDKIHINEMSFYGYHGLFPEENKLGQRFIVDVTLYLNLQKAGTSDDMNDSVNYGDVYELTKEIVEGKAKKLIEAVGEKVAQALLNRFSILEAVKVKVTKPGAPIPGYYKDVAIDIFREKKDE</sequence>
<keyword evidence="9" id="KW-1185">Reference proteome</keyword>
<dbReference type="SMART" id="SM00905">
    <property type="entry name" value="FolB"/>
    <property type="match status" value="1"/>
</dbReference>
<dbReference type="GO" id="GO:0046654">
    <property type="term" value="P:tetrahydrofolate biosynthetic process"/>
    <property type="evidence" value="ECO:0007669"/>
    <property type="project" value="UniProtKB-UniRule"/>
</dbReference>
<reference evidence="8 9" key="1">
    <citation type="submission" date="2020-08" db="EMBL/GenBank/DDBJ databases">
        <title>Genomic Encyclopedia of Type Strains, Phase IV (KMG-IV): sequencing the most valuable type-strain genomes for metagenomic binning, comparative biology and taxonomic classification.</title>
        <authorList>
            <person name="Goeker M."/>
        </authorList>
    </citation>
    <scope>NUCLEOTIDE SEQUENCE [LARGE SCALE GENOMIC DNA]</scope>
    <source>
        <strain evidence="8 9">DSM 19612</strain>
    </source>
</reference>
<evidence type="ECO:0000313" key="9">
    <source>
        <dbReference type="Proteomes" id="UP000581688"/>
    </source>
</evidence>
<feature type="domain" description="Dihydroneopterin aldolase/epimerase" evidence="7">
    <location>
        <begin position="4"/>
        <end position="117"/>
    </location>
</feature>
<dbReference type="InterPro" id="IPR043133">
    <property type="entry name" value="GTP-CH-I_C/QueF"/>
</dbReference>
<dbReference type="Pfam" id="PF02152">
    <property type="entry name" value="FolB"/>
    <property type="match status" value="1"/>
</dbReference>
<dbReference type="Gene3D" id="3.30.1130.10">
    <property type="match status" value="1"/>
</dbReference>
<dbReference type="NCBIfam" id="TIGR00525">
    <property type="entry name" value="folB"/>
    <property type="match status" value="1"/>
</dbReference>
<evidence type="ECO:0000256" key="1">
    <source>
        <dbReference type="ARBA" id="ARBA00001353"/>
    </source>
</evidence>
<dbReference type="InterPro" id="IPR006156">
    <property type="entry name" value="Dihydroneopterin_aldolase"/>
</dbReference>
<comment type="function">
    <text evidence="6">Catalyzes the conversion of 7,8-dihydroneopterin to 6-hydroxymethyl-7,8-dihydropterin.</text>
</comment>
<comment type="caution">
    <text evidence="8">The sequence shown here is derived from an EMBL/GenBank/DDBJ whole genome shotgun (WGS) entry which is preliminary data.</text>
</comment>
<dbReference type="InterPro" id="IPR006157">
    <property type="entry name" value="FolB_dom"/>
</dbReference>
<dbReference type="PANTHER" id="PTHR42844">
    <property type="entry name" value="DIHYDRONEOPTERIN ALDOLASE 1-RELATED"/>
    <property type="match status" value="1"/>
</dbReference>
<evidence type="ECO:0000256" key="5">
    <source>
        <dbReference type="ARBA" id="ARBA00023239"/>
    </source>
</evidence>
<dbReference type="GO" id="GO:0004150">
    <property type="term" value="F:dihydroneopterin aldolase activity"/>
    <property type="evidence" value="ECO:0007669"/>
    <property type="project" value="UniProtKB-UniRule"/>
</dbReference>
<evidence type="ECO:0000256" key="2">
    <source>
        <dbReference type="ARBA" id="ARBA00005013"/>
    </source>
</evidence>
<dbReference type="CDD" id="cd00534">
    <property type="entry name" value="DHNA_DHNTPE"/>
    <property type="match status" value="1"/>
</dbReference>
<evidence type="ECO:0000256" key="3">
    <source>
        <dbReference type="ARBA" id="ARBA00005708"/>
    </source>
</evidence>
<accession>A0A841QA27</accession>
<evidence type="ECO:0000313" key="8">
    <source>
        <dbReference type="EMBL" id="MBB6455270.1"/>
    </source>
</evidence>
<organism evidence="8 9">
    <name type="scientific">Salirhabdus euzebyi</name>
    <dbReference type="NCBI Taxonomy" id="394506"/>
    <lineage>
        <taxon>Bacteria</taxon>
        <taxon>Bacillati</taxon>
        <taxon>Bacillota</taxon>
        <taxon>Bacilli</taxon>
        <taxon>Bacillales</taxon>
        <taxon>Bacillaceae</taxon>
        <taxon>Salirhabdus</taxon>
    </lineage>
</organism>
<dbReference type="Proteomes" id="UP000581688">
    <property type="component" value="Unassembled WGS sequence"/>
</dbReference>
<dbReference type="EC" id="4.1.2.25" evidence="6"/>
<proteinExistence type="inferred from homology"/>
<dbReference type="FunFam" id="3.30.1130.10:FF:000003">
    <property type="entry name" value="7,8-dihydroneopterin aldolase"/>
    <property type="match status" value="1"/>
</dbReference>
<dbReference type="NCBIfam" id="TIGR00526">
    <property type="entry name" value="folB_dom"/>
    <property type="match status" value="1"/>
</dbReference>
<evidence type="ECO:0000259" key="7">
    <source>
        <dbReference type="SMART" id="SM00905"/>
    </source>
</evidence>
<name>A0A841QA27_9BACI</name>
<keyword evidence="4 6" id="KW-0289">Folate biosynthesis</keyword>
<comment type="similarity">
    <text evidence="3 6">Belongs to the DHNA family.</text>
</comment>
<gene>
    <name evidence="8" type="ORF">HNQ94_003767</name>
</gene>
<dbReference type="GO" id="GO:0005737">
    <property type="term" value="C:cytoplasm"/>
    <property type="evidence" value="ECO:0007669"/>
    <property type="project" value="TreeGrafter"/>
</dbReference>
<evidence type="ECO:0000256" key="6">
    <source>
        <dbReference type="RuleBase" id="RU362079"/>
    </source>
</evidence>
<dbReference type="SUPFAM" id="SSF55620">
    <property type="entry name" value="Tetrahydrobiopterin biosynthesis enzymes-like"/>
    <property type="match status" value="1"/>
</dbReference>
<dbReference type="AlphaFoldDB" id="A0A841QA27"/>
<protein>
    <recommendedName>
        <fullName evidence="6">7,8-dihydroneopterin aldolase</fullName>
        <ecNumber evidence="6">4.1.2.25</ecNumber>
    </recommendedName>
</protein>
<keyword evidence="5 6" id="KW-0456">Lyase</keyword>
<dbReference type="RefSeq" id="WP_174497742.1">
    <property type="nucleotide sequence ID" value="NZ_CADDWK010000018.1"/>
</dbReference>
<comment type="catalytic activity">
    <reaction evidence="1 6">
        <text>7,8-dihydroneopterin = 6-hydroxymethyl-7,8-dihydropterin + glycolaldehyde</text>
        <dbReference type="Rhea" id="RHEA:10540"/>
        <dbReference type="ChEBI" id="CHEBI:17001"/>
        <dbReference type="ChEBI" id="CHEBI:17071"/>
        <dbReference type="ChEBI" id="CHEBI:44841"/>
        <dbReference type="EC" id="4.1.2.25"/>
    </reaction>
</comment>
<dbReference type="EMBL" id="JACHGH010000017">
    <property type="protein sequence ID" value="MBB6455270.1"/>
    <property type="molecule type" value="Genomic_DNA"/>
</dbReference>
<comment type="pathway">
    <text evidence="2 6">Cofactor biosynthesis; tetrahydrofolate biosynthesis; 2-amino-4-hydroxy-6-hydroxymethyl-7,8-dihydropteridine diphosphate from 7,8-dihydroneopterin triphosphate: step 3/4.</text>
</comment>
<dbReference type="UniPathway" id="UPA00077">
    <property type="reaction ID" value="UER00154"/>
</dbReference>
<dbReference type="GO" id="GO:0046656">
    <property type="term" value="P:folic acid biosynthetic process"/>
    <property type="evidence" value="ECO:0007669"/>
    <property type="project" value="UniProtKB-UniRule"/>
</dbReference>
<evidence type="ECO:0000256" key="4">
    <source>
        <dbReference type="ARBA" id="ARBA00022909"/>
    </source>
</evidence>
<dbReference type="PANTHER" id="PTHR42844:SF1">
    <property type="entry name" value="DIHYDRONEOPTERIN ALDOLASE 1-RELATED"/>
    <property type="match status" value="1"/>
</dbReference>